<organism evidence="2 3">
    <name type="scientific">Ameca splendens</name>
    <dbReference type="NCBI Taxonomy" id="208324"/>
    <lineage>
        <taxon>Eukaryota</taxon>
        <taxon>Metazoa</taxon>
        <taxon>Chordata</taxon>
        <taxon>Craniata</taxon>
        <taxon>Vertebrata</taxon>
        <taxon>Euteleostomi</taxon>
        <taxon>Actinopterygii</taxon>
        <taxon>Neopterygii</taxon>
        <taxon>Teleostei</taxon>
        <taxon>Neoteleostei</taxon>
        <taxon>Acanthomorphata</taxon>
        <taxon>Ovalentaria</taxon>
        <taxon>Atherinomorphae</taxon>
        <taxon>Cyprinodontiformes</taxon>
        <taxon>Goodeidae</taxon>
        <taxon>Ameca</taxon>
    </lineage>
</organism>
<feature type="region of interest" description="Disordered" evidence="1">
    <location>
        <begin position="64"/>
        <end position="98"/>
    </location>
</feature>
<reference evidence="2 3" key="1">
    <citation type="submission" date="2021-06" db="EMBL/GenBank/DDBJ databases">
        <authorList>
            <person name="Palmer J.M."/>
        </authorList>
    </citation>
    <scope>NUCLEOTIDE SEQUENCE [LARGE SCALE GENOMIC DNA]</scope>
    <source>
        <strain evidence="2 3">AS_MEX2019</strain>
        <tissue evidence="2">Muscle</tissue>
    </source>
</reference>
<keyword evidence="3" id="KW-1185">Reference proteome</keyword>
<comment type="caution">
    <text evidence="2">The sequence shown here is derived from an EMBL/GenBank/DDBJ whole genome shotgun (WGS) entry which is preliminary data.</text>
</comment>
<proteinExistence type="predicted"/>
<name>A0ABV0YZU2_9TELE</name>
<protein>
    <submittedName>
        <fullName evidence="2">Uncharacterized protein</fullName>
    </submittedName>
</protein>
<dbReference type="Proteomes" id="UP001469553">
    <property type="component" value="Unassembled WGS sequence"/>
</dbReference>
<evidence type="ECO:0000313" key="2">
    <source>
        <dbReference type="EMBL" id="MEQ2299226.1"/>
    </source>
</evidence>
<sequence>MIGPNQHRQLRPLQPMPPLLQGEFNGQQFLVPNIIILLCRPQATGEKGTGMKLAVLALTLGEHRSHPSVRSIHLQGELRRKASEPPSYSPPADEATTYTCQHSGLQLQRLLGVREH</sequence>
<evidence type="ECO:0000256" key="1">
    <source>
        <dbReference type="SAM" id="MobiDB-lite"/>
    </source>
</evidence>
<gene>
    <name evidence="2" type="ORF">AMECASPLE_013143</name>
</gene>
<evidence type="ECO:0000313" key="3">
    <source>
        <dbReference type="Proteomes" id="UP001469553"/>
    </source>
</evidence>
<dbReference type="EMBL" id="JAHRIP010047874">
    <property type="protein sequence ID" value="MEQ2299226.1"/>
    <property type="molecule type" value="Genomic_DNA"/>
</dbReference>
<accession>A0ABV0YZU2</accession>